<keyword evidence="2" id="KW-1185">Reference proteome</keyword>
<dbReference type="InterPro" id="IPR029058">
    <property type="entry name" value="AB_hydrolase_fold"/>
</dbReference>
<protein>
    <submittedName>
        <fullName evidence="1">Dienelactone hydrolase</fullName>
    </submittedName>
</protein>
<dbReference type="GO" id="GO:0016787">
    <property type="term" value="F:hydrolase activity"/>
    <property type="evidence" value="ECO:0007669"/>
    <property type="project" value="UniProtKB-KW"/>
</dbReference>
<sequence length="327" mass="35426">MNIRAFYRATKVDNAQPPYDTINLKVFYPGKMSGSEQQQNQGIVPADRQQAPFPVVILFNGFNTNPELYKWLAIKLSERGMVVVTFAWVAENFPGIISLTPGIDIAMLAPDTYGTAPTASALPAILKELDRINSDGILAGMLDLKKIILGGHSAGGRVAIESASPNFFPQVVAAFGYGVHTAAGTMLGYEAATILPLPDLLPLLLIGGTCDGVIANSSNLYDTIWEEATTPVSRTFEEAISGGRNDSYLMLVQGANHFSFAYPFDPTTGTSFLDFPATQPEDEIRSLMAETIGLFIDAHVRQQAAAFDKLKELLNNGHPLIKSLERK</sequence>
<dbReference type="AlphaFoldDB" id="A0A3N6NVP8"/>
<accession>A0A3N6NVP8</accession>
<organism evidence="1 2">
    <name type="scientific">Okeania hirsuta</name>
    <dbReference type="NCBI Taxonomy" id="1458930"/>
    <lineage>
        <taxon>Bacteria</taxon>
        <taxon>Bacillati</taxon>
        <taxon>Cyanobacteriota</taxon>
        <taxon>Cyanophyceae</taxon>
        <taxon>Oscillatoriophycideae</taxon>
        <taxon>Oscillatoriales</taxon>
        <taxon>Microcoleaceae</taxon>
        <taxon>Okeania</taxon>
    </lineage>
</organism>
<dbReference type="Proteomes" id="UP000269154">
    <property type="component" value="Unassembled WGS sequence"/>
</dbReference>
<proteinExistence type="predicted"/>
<dbReference type="OrthoDB" id="569821at2"/>
<comment type="caution">
    <text evidence="1">The sequence shown here is derived from an EMBL/GenBank/DDBJ whole genome shotgun (WGS) entry which is preliminary data.</text>
</comment>
<evidence type="ECO:0000313" key="1">
    <source>
        <dbReference type="EMBL" id="RQH31345.1"/>
    </source>
</evidence>
<keyword evidence="1" id="KW-0378">Hydrolase</keyword>
<reference evidence="1 2" key="1">
    <citation type="journal article" date="2018" name="ACS Chem. Biol.">
        <title>Ketoreductase domain dysfunction expands chemodiversity: malyngamide biosynthesis in the cyanobacterium Okeania hirsuta.</title>
        <authorList>
            <person name="Moss N.A."/>
            <person name="Leao T."/>
            <person name="Rankin M."/>
            <person name="McCullough T.M."/>
            <person name="Qu P."/>
            <person name="Korobeynikov A."/>
            <person name="Smith J.L."/>
            <person name="Gerwick L."/>
            <person name="Gerwick W.H."/>
        </authorList>
    </citation>
    <scope>NUCLEOTIDE SEQUENCE [LARGE SCALE GENOMIC DNA]</scope>
    <source>
        <strain evidence="1 2">PAB10Feb10-1</strain>
    </source>
</reference>
<evidence type="ECO:0000313" key="2">
    <source>
        <dbReference type="Proteomes" id="UP000269154"/>
    </source>
</evidence>
<dbReference type="EMBL" id="RCBY01000167">
    <property type="protein sequence ID" value="RQH31345.1"/>
    <property type="molecule type" value="Genomic_DNA"/>
</dbReference>
<name>A0A3N6NVP8_9CYAN</name>
<gene>
    <name evidence="1" type="ORF">D5R40_23235</name>
</gene>
<dbReference type="SUPFAM" id="SSF53474">
    <property type="entry name" value="alpha/beta-Hydrolases"/>
    <property type="match status" value="1"/>
</dbReference>
<dbReference type="Gene3D" id="3.40.50.1820">
    <property type="entry name" value="alpha/beta hydrolase"/>
    <property type="match status" value="1"/>
</dbReference>